<evidence type="ECO:0000259" key="3">
    <source>
        <dbReference type="Pfam" id="PF22178"/>
    </source>
</evidence>
<reference evidence="4 5" key="1">
    <citation type="submission" date="2021-12" db="EMBL/GenBank/DDBJ databases">
        <title>Discovery of the Pendulisporaceae a myxobacterial family with distinct sporulation behavior and unique specialized metabolism.</title>
        <authorList>
            <person name="Garcia R."/>
            <person name="Popoff A."/>
            <person name="Bader C.D."/>
            <person name="Loehr J."/>
            <person name="Walesch S."/>
            <person name="Walt C."/>
            <person name="Boldt J."/>
            <person name="Bunk B."/>
            <person name="Haeckl F.J.F.P.J."/>
            <person name="Gunesch A.P."/>
            <person name="Birkelbach J."/>
            <person name="Nuebel U."/>
            <person name="Pietschmann T."/>
            <person name="Bach T."/>
            <person name="Mueller R."/>
        </authorList>
    </citation>
    <scope>NUCLEOTIDE SEQUENCE [LARGE SCALE GENOMIC DNA]</scope>
    <source>
        <strain evidence="4 5">MSr12523</strain>
    </source>
</reference>
<dbReference type="InterPro" id="IPR054030">
    <property type="entry name" value="Gp5_Vgr_C"/>
</dbReference>
<dbReference type="Gene3D" id="2.40.50.230">
    <property type="entry name" value="Gp5 N-terminal domain"/>
    <property type="match status" value="1"/>
</dbReference>
<dbReference type="SUPFAM" id="SSF69349">
    <property type="entry name" value="Phage fibre proteins"/>
    <property type="match status" value="1"/>
</dbReference>
<evidence type="ECO:0000256" key="1">
    <source>
        <dbReference type="ARBA" id="ARBA00005558"/>
    </source>
</evidence>
<evidence type="ECO:0000313" key="4">
    <source>
        <dbReference type="EMBL" id="WXA90427.1"/>
    </source>
</evidence>
<dbReference type="RefSeq" id="WP_394841039.1">
    <property type="nucleotide sequence ID" value="NZ_CP089982.1"/>
</dbReference>
<dbReference type="Pfam" id="PF04717">
    <property type="entry name" value="Phage_base_V"/>
    <property type="match status" value="1"/>
</dbReference>
<feature type="domain" description="Gp5/Type VI secretion system Vgr C-terminal trimerisation" evidence="3">
    <location>
        <begin position="488"/>
        <end position="597"/>
    </location>
</feature>
<dbReference type="InterPro" id="IPR017847">
    <property type="entry name" value="T6SS_RhsGE_Vgr_subset"/>
</dbReference>
<proteinExistence type="inferred from homology"/>
<evidence type="ECO:0000259" key="2">
    <source>
        <dbReference type="Pfam" id="PF04717"/>
    </source>
</evidence>
<dbReference type="EMBL" id="CP089982">
    <property type="protein sequence ID" value="WXA90427.1"/>
    <property type="molecule type" value="Genomic_DNA"/>
</dbReference>
<dbReference type="SUPFAM" id="SSF69255">
    <property type="entry name" value="gp5 N-terminal domain-like"/>
    <property type="match status" value="1"/>
</dbReference>
<dbReference type="Pfam" id="PF22178">
    <property type="entry name" value="Gp5_trimer_C"/>
    <property type="match status" value="1"/>
</dbReference>
<keyword evidence="5" id="KW-1185">Reference proteome</keyword>
<dbReference type="Gene3D" id="2.30.110.50">
    <property type="match status" value="1"/>
</dbReference>
<dbReference type="NCBIfam" id="TIGR01646">
    <property type="entry name" value="vgr_GE"/>
    <property type="match status" value="1"/>
</dbReference>
<dbReference type="InterPro" id="IPR037026">
    <property type="entry name" value="Vgr_OB-fold_dom_sf"/>
</dbReference>
<organism evidence="4 5">
    <name type="scientific">Pendulispora brunnea</name>
    <dbReference type="NCBI Taxonomy" id="2905690"/>
    <lineage>
        <taxon>Bacteria</taxon>
        <taxon>Pseudomonadati</taxon>
        <taxon>Myxococcota</taxon>
        <taxon>Myxococcia</taxon>
        <taxon>Myxococcales</taxon>
        <taxon>Sorangiineae</taxon>
        <taxon>Pendulisporaceae</taxon>
        <taxon>Pendulispora</taxon>
    </lineage>
</organism>
<dbReference type="NCBIfam" id="TIGR03361">
    <property type="entry name" value="VI_Rhs_Vgr"/>
    <property type="match status" value="1"/>
</dbReference>
<gene>
    <name evidence="4" type="primary">vgrG</name>
    <name evidence="4" type="ORF">LZC95_28680</name>
</gene>
<dbReference type="Gene3D" id="4.10.220.110">
    <property type="match status" value="1"/>
</dbReference>
<sequence length="759" mass="83249">MNTRGTLLNGSVSLLAANYDDLRCRLRIANVDEAALTVTSFEGREGLSSLFSYTIAVVSEPEDVQDLEVALGSDASFTVARGGNVELVVHGMITEVVPDGAYVGEGRASTSLVLEPRLANLRYSGGYQIFQRKTVEEIIRELVRTERIQTAWHVYPPLATHEYTVQADETDLDFLARLAAHEGLHYYFDHTPDDSILVFTNRRDGFADLPNDADLDFRHESGAVSGEHVCSIQRAQRVRTGAIEQRDYDFRNPSARLQGRAELDGHTRRERRTYAAGFRDMHDLAERRAQIRLGQERADAFTLTGAASTLRFFPGKTFTLHGHRDGAFNRKLLITEVSVAGKVHGALSLPGNGAEVAGRTSEELTRFSAVPAEMTIHPPHLPKPNSHLESARVVGPQVGDPYVDEYGRIKVQFHWDRDGKHDENSSCWIRMMTPVANFDEGFWQAHKVGSEVLVDFIDGDIDRPVVIGAVYNAIDAQPYKMPVDVANSTWKTKSVPGGGGHNEITQDNHAGAEKIYIHAQRNMDVTVQNAHTENIGGNKTCVIGKDRSITIHGSRTATIDGNDTTNVGGSQTASAKGNQTLSALREQSLSSGLDQRISSNKDQHLSASMDQIISCGRNQTISSQGDQTITAIYNQTIDVTGDRELTVRSNDKATIFGTHTFRCNDQVTVNAKHIDVTVTKGFTVWCGKKAYIAFSEKGLEVKVDGPIKFTNREGAHLNLLRDAARLDSENVSIHSTKGTVDITTGGGCVNIKAPTNLNT</sequence>
<dbReference type="SUPFAM" id="SSF69279">
    <property type="entry name" value="Phage tail proteins"/>
    <property type="match status" value="2"/>
</dbReference>
<protein>
    <submittedName>
        <fullName evidence="4">Type VI secretion system tip protein VgrG</fullName>
    </submittedName>
</protein>
<evidence type="ECO:0000313" key="5">
    <source>
        <dbReference type="Proteomes" id="UP001379533"/>
    </source>
</evidence>
<comment type="similarity">
    <text evidence="1">Belongs to the VgrG protein family.</text>
</comment>
<dbReference type="Proteomes" id="UP001379533">
    <property type="component" value="Chromosome"/>
</dbReference>
<dbReference type="InterPro" id="IPR006533">
    <property type="entry name" value="T6SS_Vgr_RhsGE"/>
</dbReference>
<dbReference type="Gene3D" id="3.55.50.10">
    <property type="entry name" value="Baseplate protein-like domains"/>
    <property type="match status" value="1"/>
</dbReference>
<dbReference type="InterPro" id="IPR006531">
    <property type="entry name" value="Gp5/Vgr_OB"/>
</dbReference>
<name>A0ABZ2JZS7_9BACT</name>
<feature type="domain" description="Gp5/Type VI secretion system Vgr protein OB-fold" evidence="2">
    <location>
        <begin position="404"/>
        <end position="471"/>
    </location>
</feature>
<dbReference type="Pfam" id="PF05954">
    <property type="entry name" value="Phage_GPD"/>
    <property type="match status" value="1"/>
</dbReference>
<accession>A0ABZ2JZS7</accession>